<dbReference type="OrthoDB" id="9802649at2"/>
<dbReference type="HOGENOM" id="CLU_793943_0_0_7"/>
<dbReference type="AlphaFoldDB" id="E6VSC1"/>
<evidence type="ECO:0000313" key="2">
    <source>
        <dbReference type="EMBL" id="ADU64264.1"/>
    </source>
</evidence>
<dbReference type="InterPro" id="IPR031042">
    <property type="entry name" value="Glyco_TIGR04440"/>
</dbReference>
<feature type="domain" description="Glycosyltransferase 2-like" evidence="1">
    <location>
        <begin position="6"/>
        <end position="126"/>
    </location>
</feature>
<dbReference type="Gene3D" id="3.90.550.10">
    <property type="entry name" value="Spore Coat Polysaccharide Biosynthesis Protein SpsA, Chain A"/>
    <property type="match status" value="1"/>
</dbReference>
<dbReference type="CDD" id="cd00761">
    <property type="entry name" value="Glyco_tranf_GTA_type"/>
    <property type="match status" value="1"/>
</dbReference>
<accession>E6VSC1</accession>
<reference evidence="2 3" key="2">
    <citation type="journal article" date="2014" name="Genome Announc.">
        <title>Complete Genome Sequence of the Subsurface, Mesophilic Sulfate-Reducing Bacterium Desulfovibrio aespoeensis Aspo-2.</title>
        <authorList>
            <person name="Pedersen K."/>
            <person name="Bengtsson A."/>
            <person name="Edlund J."/>
            <person name="Rabe L."/>
            <person name="Hazen T."/>
            <person name="Chakraborty R."/>
            <person name="Goodwin L."/>
            <person name="Shapiro N."/>
        </authorList>
    </citation>
    <scope>NUCLEOTIDE SEQUENCE [LARGE SCALE GENOMIC DNA]</scope>
    <source>
        <strain evidence="3">ATCC 700646 / DSM 10631 / Aspo-2</strain>
    </source>
</reference>
<reference evidence="3" key="1">
    <citation type="submission" date="2010-12" db="EMBL/GenBank/DDBJ databases">
        <title>Complete sequence of Desulfovibrio aespoeensis Aspo-2.</title>
        <authorList>
            <consortium name="US DOE Joint Genome Institute"/>
            <person name="Lucas S."/>
            <person name="Copeland A."/>
            <person name="Lapidus A."/>
            <person name="Cheng J.-F."/>
            <person name="Goodwin L."/>
            <person name="Pitluck S."/>
            <person name="Chertkov O."/>
            <person name="Misra M."/>
            <person name="Detter J.C."/>
            <person name="Han C."/>
            <person name="Tapia R."/>
            <person name="Land M."/>
            <person name="Hauser L."/>
            <person name="Kyrpides N."/>
            <person name="Ivanova N."/>
            <person name="Ovchinnikova G."/>
            <person name="Pedersen K."/>
            <person name="Jagevall S."/>
            <person name="Hazen T."/>
            <person name="Woyke T."/>
        </authorList>
    </citation>
    <scope>NUCLEOTIDE SEQUENCE [LARGE SCALE GENOMIC DNA]</scope>
    <source>
        <strain evidence="3">ATCC 700646 / DSM 10631 / Aspo-2</strain>
    </source>
</reference>
<sequence>MRNKLTVVVPTYKRHHLLEQVLPHLLSLDTRILVIDSSETPHAPSSSNPRIDYVHCPDLGVLQKIRKHVVERVHTPYMLMNADDIFPSRQAITECVDFLENNPDYSSAQGVILYHENGRVYPHEPDSPLYQADADSAGARLLQHFTNYHPMFYSVQRADCWKVTLDRIPAELVNYNFSELYMVMMMLAHGKAAKFPSFFHVTNLVPSLNVTCLRLRGKSKDMIFNGRYFPELEAIKKTVSRYLYEREALPERCARRFIEGALALLFVRALRRKTFYWIGDRPPKTLGDRIRKEWTSFLRKTILREKKALDTAQKKACEKSELERILEQSGVAGRNDFNAIMKILHPAGM</sequence>
<evidence type="ECO:0000313" key="3">
    <source>
        <dbReference type="Proteomes" id="UP000002191"/>
    </source>
</evidence>
<protein>
    <recommendedName>
        <fullName evidence="1">Glycosyltransferase 2-like domain-containing protein</fullName>
    </recommendedName>
</protein>
<name>E6VSC1_PSEA9</name>
<dbReference type="KEGG" id="das:Daes_3276"/>
<dbReference type="Proteomes" id="UP000002191">
    <property type="component" value="Chromosome"/>
</dbReference>
<dbReference type="InterPro" id="IPR001173">
    <property type="entry name" value="Glyco_trans_2-like"/>
</dbReference>
<dbReference type="RefSeq" id="WP_013516161.1">
    <property type="nucleotide sequence ID" value="NC_014844.1"/>
</dbReference>
<dbReference type="EMBL" id="CP002431">
    <property type="protein sequence ID" value="ADU64264.1"/>
    <property type="molecule type" value="Genomic_DNA"/>
</dbReference>
<gene>
    <name evidence="2" type="ordered locus">Daes_3276</name>
</gene>
<organism evidence="2 3">
    <name type="scientific">Pseudodesulfovibrio aespoeensis (strain ATCC 700646 / DSM 10631 / Aspo-2)</name>
    <name type="common">Desulfovibrio aespoeensis</name>
    <dbReference type="NCBI Taxonomy" id="643562"/>
    <lineage>
        <taxon>Bacteria</taxon>
        <taxon>Pseudomonadati</taxon>
        <taxon>Thermodesulfobacteriota</taxon>
        <taxon>Desulfovibrionia</taxon>
        <taxon>Desulfovibrionales</taxon>
        <taxon>Desulfovibrionaceae</taxon>
    </lineage>
</organism>
<keyword evidence="3" id="KW-1185">Reference proteome</keyword>
<dbReference type="NCBIfam" id="TIGR04440">
    <property type="entry name" value="glyco_TIGR04440"/>
    <property type="match status" value="1"/>
</dbReference>
<proteinExistence type="predicted"/>
<evidence type="ECO:0000259" key="1">
    <source>
        <dbReference type="Pfam" id="PF00535"/>
    </source>
</evidence>
<dbReference type="Pfam" id="PF00535">
    <property type="entry name" value="Glycos_transf_2"/>
    <property type="match status" value="1"/>
</dbReference>
<dbReference type="eggNOG" id="COG1216">
    <property type="taxonomic scope" value="Bacteria"/>
</dbReference>
<dbReference type="InterPro" id="IPR029044">
    <property type="entry name" value="Nucleotide-diphossugar_trans"/>
</dbReference>
<dbReference type="STRING" id="643562.Daes_3276"/>
<dbReference type="SUPFAM" id="SSF53448">
    <property type="entry name" value="Nucleotide-diphospho-sugar transferases"/>
    <property type="match status" value="1"/>
</dbReference>